<organism evidence="2 3">
    <name type="scientific">Haloferula rosea</name>
    <dbReference type="NCBI Taxonomy" id="490093"/>
    <lineage>
        <taxon>Bacteria</taxon>
        <taxon>Pseudomonadati</taxon>
        <taxon>Verrucomicrobiota</taxon>
        <taxon>Verrucomicrobiia</taxon>
        <taxon>Verrucomicrobiales</taxon>
        <taxon>Verrucomicrobiaceae</taxon>
        <taxon>Haloferula</taxon>
    </lineage>
</organism>
<accession>A0A934RBT7</accession>
<evidence type="ECO:0000256" key="1">
    <source>
        <dbReference type="SAM" id="SignalP"/>
    </source>
</evidence>
<feature type="signal peptide" evidence="1">
    <location>
        <begin position="1"/>
        <end position="25"/>
    </location>
</feature>
<proteinExistence type="predicted"/>
<dbReference type="Proteomes" id="UP000658278">
    <property type="component" value="Unassembled WGS sequence"/>
</dbReference>
<keyword evidence="3" id="KW-1185">Reference proteome</keyword>
<reference evidence="2" key="1">
    <citation type="submission" date="2021-01" db="EMBL/GenBank/DDBJ databases">
        <title>Modified the classification status of verrucomicrobia.</title>
        <authorList>
            <person name="Feng X."/>
        </authorList>
    </citation>
    <scope>NUCLEOTIDE SEQUENCE</scope>
    <source>
        <strain evidence="2">KCTC 22201</strain>
    </source>
</reference>
<protein>
    <submittedName>
        <fullName evidence="2">Uncharacterized protein</fullName>
    </submittedName>
</protein>
<gene>
    <name evidence="2" type="ORF">JIN81_11595</name>
</gene>
<dbReference type="AlphaFoldDB" id="A0A934RBT7"/>
<evidence type="ECO:0000313" key="3">
    <source>
        <dbReference type="Proteomes" id="UP000658278"/>
    </source>
</evidence>
<name>A0A934RBT7_9BACT</name>
<feature type="chain" id="PRO_5037487217" evidence="1">
    <location>
        <begin position="26"/>
        <end position="341"/>
    </location>
</feature>
<comment type="caution">
    <text evidence="2">The sequence shown here is derived from an EMBL/GenBank/DDBJ whole genome shotgun (WGS) entry which is preliminary data.</text>
</comment>
<evidence type="ECO:0000313" key="2">
    <source>
        <dbReference type="EMBL" id="MBK1827665.1"/>
    </source>
</evidence>
<dbReference type="EMBL" id="JAENII010000008">
    <property type="protein sequence ID" value="MBK1827665.1"/>
    <property type="molecule type" value="Genomic_DNA"/>
</dbReference>
<keyword evidence="1" id="KW-0732">Signal</keyword>
<sequence>MKNPIHRFCPLVALSCTLAAPLAKADSYINFIRQVQVFSNAEWQVPVAQTGQQLSPLAIDPGGARFELWTVENSTLADYLLDHKYVGAYVPQASVVIETEDPYVTIPRTRADRPFTVTVTLNGMLSDPSAPLAARMVKILQHVQSYGNGVGVGLDREQATKLAEGYIGQNGTYVLNYPLTNLPGADRSKLRGEERITINSLPDYQAPESQLASKYVQVWPVADGSIAGIEDGDQLRFSTPTLTVTLNDLYPDSRTYAQIYKGSQSLGTVGAAVPGSAVIINDAIPHDRVLTIENWDQVIDSSGTWTLEVLTETPFGTDRLDYVSFSINRDLTLNGTVTTVE</sequence>
<dbReference type="RefSeq" id="WP_200279458.1">
    <property type="nucleotide sequence ID" value="NZ_JAENII010000008.1"/>
</dbReference>